<keyword evidence="2" id="KW-1185">Reference proteome</keyword>
<dbReference type="RefSeq" id="WP_309490580.1">
    <property type="nucleotide sequence ID" value="NZ_JAENIG010000009.1"/>
</dbReference>
<proteinExistence type="predicted"/>
<evidence type="ECO:0000313" key="2">
    <source>
        <dbReference type="Proteomes" id="UP000634206"/>
    </source>
</evidence>
<organism evidence="1 2">
    <name type="scientific">Oceaniferula flava</name>
    <dbReference type="NCBI Taxonomy" id="2800421"/>
    <lineage>
        <taxon>Bacteria</taxon>
        <taxon>Pseudomonadati</taxon>
        <taxon>Verrucomicrobiota</taxon>
        <taxon>Verrucomicrobiia</taxon>
        <taxon>Verrucomicrobiales</taxon>
        <taxon>Verrucomicrobiaceae</taxon>
        <taxon>Oceaniferula</taxon>
    </lineage>
</organism>
<dbReference type="EMBL" id="JAENIG010000009">
    <property type="protein sequence ID" value="MBK1855968.1"/>
    <property type="molecule type" value="Genomic_DNA"/>
</dbReference>
<dbReference type="Proteomes" id="UP000634206">
    <property type="component" value="Unassembled WGS sequence"/>
</dbReference>
<protein>
    <submittedName>
        <fullName evidence="1">Uncharacterized protein</fullName>
    </submittedName>
</protein>
<comment type="caution">
    <text evidence="1">The sequence shown here is derived from an EMBL/GenBank/DDBJ whole genome shotgun (WGS) entry which is preliminary data.</text>
</comment>
<gene>
    <name evidence="1" type="ORF">JIN83_13430</name>
</gene>
<sequence length="149" mass="16603">MSLPIIHQSTITSSFGKAISVEFCGEHHMGADHIEFIPSEPIAGVKRFFSTNGTALFNEADACFYLYDSSLIVRIHSESWTATHLADAPEIVYKKLVELRSKFYPSGRGGEKQINELTENDWKKGLGAAAEGVFPSAWSPFIDQQKHLR</sequence>
<accession>A0AAE2SDM2</accession>
<name>A0AAE2SDM2_9BACT</name>
<dbReference type="AlphaFoldDB" id="A0AAE2SDM2"/>
<reference evidence="1" key="1">
    <citation type="submission" date="2021-01" db="EMBL/GenBank/DDBJ databases">
        <title>Modified the classification status of verrucomicrobia.</title>
        <authorList>
            <person name="Feng X."/>
        </authorList>
    </citation>
    <scope>NUCLEOTIDE SEQUENCE</scope>
    <source>
        <strain evidence="1">5K15</strain>
    </source>
</reference>
<evidence type="ECO:0000313" key="1">
    <source>
        <dbReference type="EMBL" id="MBK1855968.1"/>
    </source>
</evidence>